<evidence type="ECO:0000256" key="1">
    <source>
        <dbReference type="ARBA" id="ARBA00022553"/>
    </source>
</evidence>
<dbReference type="EMBL" id="LGKP01000012">
    <property type="protein sequence ID" value="KPL90407.1"/>
    <property type="molecule type" value="Genomic_DNA"/>
</dbReference>
<accession>A0A0P6Z0K3</accession>
<name>A0A0P6Z0K3_9CHLR</name>
<keyword evidence="3" id="KW-0805">Transcription regulation</keyword>
<dbReference type="RefSeq" id="WP_054533778.1">
    <property type="nucleotide sequence ID" value="NZ_LGKP01000012.1"/>
</dbReference>
<keyword evidence="1 6" id="KW-0597">Phosphoprotein</keyword>
<evidence type="ECO:0000313" key="10">
    <source>
        <dbReference type="EMBL" id="KPL90407.1"/>
    </source>
</evidence>
<evidence type="ECO:0000256" key="6">
    <source>
        <dbReference type="PROSITE-ProRule" id="PRU00169"/>
    </source>
</evidence>
<evidence type="ECO:0000259" key="9">
    <source>
        <dbReference type="PROSITE" id="PS51755"/>
    </source>
</evidence>
<dbReference type="InterPro" id="IPR001789">
    <property type="entry name" value="Sig_transdc_resp-reg_receiver"/>
</dbReference>
<dbReference type="InterPro" id="IPR016032">
    <property type="entry name" value="Sig_transdc_resp-reg_C-effctor"/>
</dbReference>
<dbReference type="InterPro" id="IPR036388">
    <property type="entry name" value="WH-like_DNA-bd_sf"/>
</dbReference>
<dbReference type="FunFam" id="1.10.10.10:FF:000018">
    <property type="entry name" value="DNA-binding response regulator ResD"/>
    <property type="match status" value="1"/>
</dbReference>
<dbReference type="OrthoDB" id="9792810at2"/>
<evidence type="ECO:0000256" key="4">
    <source>
        <dbReference type="ARBA" id="ARBA00023125"/>
    </source>
</evidence>
<organism evidence="10 11">
    <name type="scientific">Herpetosiphon geysericola</name>
    <dbReference type="NCBI Taxonomy" id="70996"/>
    <lineage>
        <taxon>Bacteria</taxon>
        <taxon>Bacillati</taxon>
        <taxon>Chloroflexota</taxon>
        <taxon>Chloroflexia</taxon>
        <taxon>Herpetosiphonales</taxon>
        <taxon>Herpetosiphonaceae</taxon>
        <taxon>Herpetosiphon</taxon>
    </lineage>
</organism>
<dbReference type="AlphaFoldDB" id="A0A0P6Z0K3"/>
<dbReference type="Proteomes" id="UP000050277">
    <property type="component" value="Unassembled WGS sequence"/>
</dbReference>
<sequence>MAQTILVIDDEAKLRELLRSYLQNEGFNVFEAKNGREGLYVAREVKPDLILLDIMMPELGGLDFMRAWNKEAETPIILLTAKIEDHDKIIGLELGADDYITKPFNAREVMARVRAVLRRSYKAPTQADMLRIGEIVLERSACTLLVGEQIVDLTPSEFEILATLMASPGHVFSRLDLLDRTSGQAYEGYERTIDVHIRNLRSKIEPDPKNPRYIETVYGVGYRFARPKRPEA</sequence>
<feature type="DNA-binding region" description="OmpR/PhoB-type" evidence="7">
    <location>
        <begin position="127"/>
        <end position="226"/>
    </location>
</feature>
<reference evidence="10 11" key="1">
    <citation type="submission" date="2015-07" db="EMBL/GenBank/DDBJ databases">
        <title>Whole genome sequence of Herpetosiphon geysericola DSM 7119.</title>
        <authorList>
            <person name="Hemp J."/>
            <person name="Ward L.M."/>
            <person name="Pace L.A."/>
            <person name="Fischer W.W."/>
        </authorList>
    </citation>
    <scope>NUCLEOTIDE SEQUENCE [LARGE SCALE GENOMIC DNA]</scope>
    <source>
        <strain evidence="10 11">DSM 7119</strain>
    </source>
</reference>
<dbReference type="SMART" id="SM00448">
    <property type="entry name" value="REC"/>
    <property type="match status" value="1"/>
</dbReference>
<evidence type="ECO:0000313" key="11">
    <source>
        <dbReference type="Proteomes" id="UP000050277"/>
    </source>
</evidence>
<dbReference type="Pfam" id="PF00072">
    <property type="entry name" value="Response_reg"/>
    <property type="match status" value="1"/>
</dbReference>
<dbReference type="PROSITE" id="PS51755">
    <property type="entry name" value="OMPR_PHOB"/>
    <property type="match status" value="1"/>
</dbReference>
<feature type="modified residue" description="4-aspartylphosphate" evidence="6">
    <location>
        <position position="53"/>
    </location>
</feature>
<dbReference type="CDD" id="cd00383">
    <property type="entry name" value="trans_reg_C"/>
    <property type="match status" value="1"/>
</dbReference>
<feature type="domain" description="Response regulatory" evidence="8">
    <location>
        <begin position="4"/>
        <end position="117"/>
    </location>
</feature>
<feature type="domain" description="OmpR/PhoB-type" evidence="9">
    <location>
        <begin position="127"/>
        <end position="226"/>
    </location>
</feature>
<dbReference type="PANTHER" id="PTHR48111">
    <property type="entry name" value="REGULATOR OF RPOS"/>
    <property type="match status" value="1"/>
</dbReference>
<evidence type="ECO:0000256" key="3">
    <source>
        <dbReference type="ARBA" id="ARBA00023015"/>
    </source>
</evidence>
<dbReference type="Gene3D" id="6.10.250.690">
    <property type="match status" value="1"/>
</dbReference>
<dbReference type="FunFam" id="3.40.50.2300:FF:000001">
    <property type="entry name" value="DNA-binding response regulator PhoB"/>
    <property type="match status" value="1"/>
</dbReference>
<evidence type="ECO:0000256" key="5">
    <source>
        <dbReference type="ARBA" id="ARBA00023163"/>
    </source>
</evidence>
<proteinExistence type="predicted"/>
<keyword evidence="4 7" id="KW-0238">DNA-binding</keyword>
<dbReference type="SMART" id="SM00862">
    <property type="entry name" value="Trans_reg_C"/>
    <property type="match status" value="1"/>
</dbReference>
<dbReference type="GO" id="GO:0005829">
    <property type="term" value="C:cytosol"/>
    <property type="evidence" value="ECO:0007669"/>
    <property type="project" value="TreeGrafter"/>
</dbReference>
<evidence type="ECO:0000256" key="2">
    <source>
        <dbReference type="ARBA" id="ARBA00023012"/>
    </source>
</evidence>
<dbReference type="PROSITE" id="PS50110">
    <property type="entry name" value="RESPONSE_REGULATORY"/>
    <property type="match status" value="1"/>
</dbReference>
<dbReference type="SUPFAM" id="SSF52172">
    <property type="entry name" value="CheY-like"/>
    <property type="match status" value="1"/>
</dbReference>
<dbReference type="Pfam" id="PF00486">
    <property type="entry name" value="Trans_reg_C"/>
    <property type="match status" value="1"/>
</dbReference>
<dbReference type="Gene3D" id="3.40.50.2300">
    <property type="match status" value="1"/>
</dbReference>
<dbReference type="GO" id="GO:0000976">
    <property type="term" value="F:transcription cis-regulatory region binding"/>
    <property type="evidence" value="ECO:0007669"/>
    <property type="project" value="TreeGrafter"/>
</dbReference>
<dbReference type="SUPFAM" id="SSF46894">
    <property type="entry name" value="C-terminal effector domain of the bipartite response regulators"/>
    <property type="match status" value="1"/>
</dbReference>
<comment type="caution">
    <text evidence="10">The sequence shown here is derived from an EMBL/GenBank/DDBJ whole genome shotgun (WGS) entry which is preliminary data.</text>
</comment>
<dbReference type="GO" id="GO:0032993">
    <property type="term" value="C:protein-DNA complex"/>
    <property type="evidence" value="ECO:0007669"/>
    <property type="project" value="TreeGrafter"/>
</dbReference>
<dbReference type="InterPro" id="IPR011006">
    <property type="entry name" value="CheY-like_superfamily"/>
</dbReference>
<dbReference type="GO" id="GO:0000156">
    <property type="term" value="F:phosphorelay response regulator activity"/>
    <property type="evidence" value="ECO:0007669"/>
    <property type="project" value="TreeGrafter"/>
</dbReference>
<evidence type="ECO:0000259" key="8">
    <source>
        <dbReference type="PROSITE" id="PS50110"/>
    </source>
</evidence>
<dbReference type="Gene3D" id="1.10.10.10">
    <property type="entry name" value="Winged helix-like DNA-binding domain superfamily/Winged helix DNA-binding domain"/>
    <property type="match status" value="1"/>
</dbReference>
<dbReference type="STRING" id="70996.SE18_07315"/>
<keyword evidence="2" id="KW-0902">Two-component regulatory system</keyword>
<dbReference type="InterPro" id="IPR001867">
    <property type="entry name" value="OmpR/PhoB-type_DNA-bd"/>
</dbReference>
<gene>
    <name evidence="10" type="ORF">SE18_07315</name>
</gene>
<evidence type="ECO:0000256" key="7">
    <source>
        <dbReference type="PROSITE-ProRule" id="PRU01091"/>
    </source>
</evidence>
<keyword evidence="11" id="KW-1185">Reference proteome</keyword>
<dbReference type="GO" id="GO:0006355">
    <property type="term" value="P:regulation of DNA-templated transcription"/>
    <property type="evidence" value="ECO:0007669"/>
    <property type="project" value="InterPro"/>
</dbReference>
<protein>
    <submittedName>
        <fullName evidence="10">Transcriptional regulator</fullName>
    </submittedName>
</protein>
<keyword evidence="5" id="KW-0804">Transcription</keyword>
<dbReference type="InterPro" id="IPR039420">
    <property type="entry name" value="WalR-like"/>
</dbReference>
<dbReference type="PANTHER" id="PTHR48111:SF4">
    <property type="entry name" value="DNA-BINDING DUAL TRANSCRIPTIONAL REGULATOR OMPR"/>
    <property type="match status" value="1"/>
</dbReference>